<dbReference type="EMBL" id="CAJFDI010000005">
    <property type="protein sequence ID" value="CAD5232206.1"/>
    <property type="molecule type" value="Genomic_DNA"/>
</dbReference>
<dbReference type="EMBL" id="CAJFCV020000005">
    <property type="protein sequence ID" value="CAG9124278.1"/>
    <property type="molecule type" value="Genomic_DNA"/>
</dbReference>
<organism evidence="3 5">
    <name type="scientific">Bursaphelenchus xylophilus</name>
    <name type="common">Pinewood nematode worm</name>
    <name type="synonym">Aphelenchoides xylophilus</name>
    <dbReference type="NCBI Taxonomy" id="6326"/>
    <lineage>
        <taxon>Eukaryota</taxon>
        <taxon>Metazoa</taxon>
        <taxon>Ecdysozoa</taxon>
        <taxon>Nematoda</taxon>
        <taxon>Chromadorea</taxon>
        <taxon>Rhabditida</taxon>
        <taxon>Tylenchina</taxon>
        <taxon>Tylenchomorpha</taxon>
        <taxon>Aphelenchoidea</taxon>
        <taxon>Aphelenchoididae</taxon>
        <taxon>Bursaphelenchus</taxon>
    </lineage>
</organism>
<evidence type="ECO:0000313" key="2">
    <source>
        <dbReference type="EMBL" id="CAD5232206.1"/>
    </source>
</evidence>
<dbReference type="SMR" id="A0A1I7RNT6"/>
<dbReference type="Proteomes" id="UP000659654">
    <property type="component" value="Unassembled WGS sequence"/>
</dbReference>
<gene>
    <name evidence="2" type="ORF">BXYJ_LOCUS12297</name>
</gene>
<keyword evidence="4" id="KW-1185">Reference proteome</keyword>
<protein>
    <submittedName>
        <fullName evidence="2">(pine wood nematode) hypothetical protein</fullName>
    </submittedName>
</protein>
<proteinExistence type="predicted"/>
<evidence type="ECO:0000256" key="1">
    <source>
        <dbReference type="SAM" id="MobiDB-lite"/>
    </source>
</evidence>
<feature type="compositionally biased region" description="Basic and acidic residues" evidence="1">
    <location>
        <begin position="44"/>
        <end position="64"/>
    </location>
</feature>
<reference evidence="5" key="1">
    <citation type="submission" date="2016-11" db="UniProtKB">
        <authorList>
            <consortium name="WormBaseParasite"/>
        </authorList>
    </citation>
    <scope>IDENTIFICATION</scope>
</reference>
<reference evidence="2" key="2">
    <citation type="submission" date="2020-09" db="EMBL/GenBank/DDBJ databases">
        <authorList>
            <person name="Kikuchi T."/>
        </authorList>
    </citation>
    <scope>NUCLEOTIDE SEQUENCE</scope>
    <source>
        <strain evidence="2">Ka4C1</strain>
    </source>
</reference>
<dbReference type="Proteomes" id="UP000095284">
    <property type="component" value="Unplaced"/>
</dbReference>
<evidence type="ECO:0000313" key="4">
    <source>
        <dbReference type="Proteomes" id="UP000659654"/>
    </source>
</evidence>
<feature type="compositionally biased region" description="Basic and acidic residues" evidence="1">
    <location>
        <begin position="118"/>
        <end position="130"/>
    </location>
</feature>
<feature type="compositionally biased region" description="Polar residues" evidence="1">
    <location>
        <begin position="140"/>
        <end position="152"/>
    </location>
</feature>
<dbReference type="WBParaSite" id="BXY_0237300.1">
    <property type="protein sequence ID" value="BXY_0237300.1"/>
    <property type="gene ID" value="BXY_0237300"/>
</dbReference>
<evidence type="ECO:0000313" key="5">
    <source>
        <dbReference type="WBParaSite" id="BXY_0237300.1"/>
    </source>
</evidence>
<sequence>MCWSRSNKSDKSESLNKCPSQIDSAPKPSNEAIETTENLVTSRETIKEEAGKKPDGVERSDIPVHHRKKKKPIPKFDPSSKPDPVVLSDSKGLRRKPQDIRAAMSKGKTENNTMTDPEFSKSRFTKRDNSRGLNADKTQEASCSKNILTANE</sequence>
<name>A0A1I7RNT6_BURXY</name>
<evidence type="ECO:0000313" key="3">
    <source>
        <dbReference type="Proteomes" id="UP000095284"/>
    </source>
</evidence>
<dbReference type="AlphaFoldDB" id="A0A1I7RNT6"/>
<dbReference type="OrthoDB" id="10637162at2759"/>
<feature type="compositionally biased region" description="Polar residues" evidence="1">
    <location>
        <begin position="32"/>
        <end position="43"/>
    </location>
</feature>
<accession>A0A1I7RNT6</accession>
<feature type="region of interest" description="Disordered" evidence="1">
    <location>
        <begin position="1"/>
        <end position="152"/>
    </location>
</feature>
<dbReference type="Proteomes" id="UP000582659">
    <property type="component" value="Unassembled WGS sequence"/>
</dbReference>